<dbReference type="EMBL" id="OW240923">
    <property type="protein sequence ID" value="CAH2324735.1"/>
    <property type="molecule type" value="Genomic_DNA"/>
</dbReference>
<feature type="non-terminal residue" evidence="1">
    <location>
        <position position="79"/>
    </location>
</feature>
<keyword evidence="2" id="KW-1185">Reference proteome</keyword>
<evidence type="ECO:0000313" key="1">
    <source>
        <dbReference type="EMBL" id="CAH2324735.1"/>
    </source>
</evidence>
<gene>
    <name evidence="1" type="ORF">PECUL_23A022835</name>
</gene>
<sequence length="79" mass="9156">MLRVTHSHRRNADSECDHILQSATLSYTQRTMVPSICSSHRLVPVQVNYDRIEGRPSYIQFKYDVRATDFVLEGYLIGL</sequence>
<name>A0AAD1WV01_PELCU</name>
<accession>A0AAD1WV01</accession>
<proteinExistence type="predicted"/>
<organism evidence="1 2">
    <name type="scientific">Pelobates cultripes</name>
    <name type="common">Western spadefoot toad</name>
    <dbReference type="NCBI Taxonomy" id="61616"/>
    <lineage>
        <taxon>Eukaryota</taxon>
        <taxon>Metazoa</taxon>
        <taxon>Chordata</taxon>
        <taxon>Craniata</taxon>
        <taxon>Vertebrata</taxon>
        <taxon>Euteleostomi</taxon>
        <taxon>Amphibia</taxon>
        <taxon>Batrachia</taxon>
        <taxon>Anura</taxon>
        <taxon>Pelobatoidea</taxon>
        <taxon>Pelobatidae</taxon>
        <taxon>Pelobates</taxon>
    </lineage>
</organism>
<dbReference type="AlphaFoldDB" id="A0AAD1WV01"/>
<dbReference type="Proteomes" id="UP001295444">
    <property type="component" value="Chromosome 12"/>
</dbReference>
<protein>
    <submittedName>
        <fullName evidence="1">Uncharacterized protein</fullName>
    </submittedName>
</protein>
<evidence type="ECO:0000313" key="2">
    <source>
        <dbReference type="Proteomes" id="UP001295444"/>
    </source>
</evidence>
<reference evidence="1" key="1">
    <citation type="submission" date="2022-03" db="EMBL/GenBank/DDBJ databases">
        <authorList>
            <person name="Alioto T."/>
            <person name="Alioto T."/>
            <person name="Gomez Garrido J."/>
        </authorList>
    </citation>
    <scope>NUCLEOTIDE SEQUENCE</scope>
</reference>